<evidence type="ECO:0000256" key="2">
    <source>
        <dbReference type="ARBA" id="ARBA00010742"/>
    </source>
</evidence>
<dbReference type="NCBIfam" id="TIGR01728">
    <property type="entry name" value="SsuA_fam"/>
    <property type="match status" value="1"/>
</dbReference>
<dbReference type="Pfam" id="PF09084">
    <property type="entry name" value="NMT1"/>
    <property type="match status" value="1"/>
</dbReference>
<dbReference type="Gene3D" id="3.40.190.10">
    <property type="entry name" value="Periplasmic binding protein-like II"/>
    <property type="match status" value="2"/>
</dbReference>
<accession>A0A916TX46</accession>
<dbReference type="Proteomes" id="UP000637002">
    <property type="component" value="Unassembled WGS sequence"/>
</dbReference>
<dbReference type="EMBL" id="BMGG01000001">
    <property type="protein sequence ID" value="GGC49429.1"/>
    <property type="molecule type" value="Genomic_DNA"/>
</dbReference>
<evidence type="ECO:0000256" key="6">
    <source>
        <dbReference type="ARBA" id="ARBA00070228"/>
    </source>
</evidence>
<keyword evidence="4 7" id="KW-0732">Signal</keyword>
<name>A0A916TX46_9HYPH</name>
<gene>
    <name evidence="9" type="ORF">GCM10010994_05740</name>
</gene>
<comment type="function">
    <text evidence="5">Part of a binding-protein-dependent transport system for aliphatic sulfonates. Putative binding protein.</text>
</comment>
<proteinExistence type="inferred from homology"/>
<evidence type="ECO:0000313" key="9">
    <source>
        <dbReference type="EMBL" id="GGC49429.1"/>
    </source>
</evidence>
<dbReference type="InterPro" id="IPR001638">
    <property type="entry name" value="Solute-binding_3/MltF_N"/>
</dbReference>
<dbReference type="PANTHER" id="PTHR30024">
    <property type="entry name" value="ALIPHATIC SULFONATES-BINDING PROTEIN-RELATED"/>
    <property type="match status" value="1"/>
</dbReference>
<evidence type="ECO:0000259" key="8">
    <source>
        <dbReference type="SMART" id="SM00062"/>
    </source>
</evidence>
<dbReference type="CDD" id="cd13558">
    <property type="entry name" value="PBP2_SsuA_like_2"/>
    <property type="match status" value="1"/>
</dbReference>
<comment type="caution">
    <text evidence="9">The sequence shown here is derived from an EMBL/GenBank/DDBJ whole genome shotgun (WGS) entry which is preliminary data.</text>
</comment>
<dbReference type="RefSeq" id="WP_188607589.1">
    <property type="nucleotide sequence ID" value="NZ_BMGG01000001.1"/>
</dbReference>
<organism evidence="9 10">
    <name type="scientific">Chelatococcus reniformis</name>
    <dbReference type="NCBI Taxonomy" id="1494448"/>
    <lineage>
        <taxon>Bacteria</taxon>
        <taxon>Pseudomonadati</taxon>
        <taxon>Pseudomonadota</taxon>
        <taxon>Alphaproteobacteria</taxon>
        <taxon>Hyphomicrobiales</taxon>
        <taxon>Chelatococcaceae</taxon>
        <taxon>Chelatococcus</taxon>
    </lineage>
</organism>
<dbReference type="GO" id="GO:0042597">
    <property type="term" value="C:periplasmic space"/>
    <property type="evidence" value="ECO:0007669"/>
    <property type="project" value="UniProtKB-SubCell"/>
</dbReference>
<dbReference type="SUPFAM" id="SSF53850">
    <property type="entry name" value="Periplasmic binding protein-like II"/>
    <property type="match status" value="1"/>
</dbReference>
<evidence type="ECO:0000256" key="7">
    <source>
        <dbReference type="SAM" id="SignalP"/>
    </source>
</evidence>
<dbReference type="GO" id="GO:0042626">
    <property type="term" value="F:ATPase-coupled transmembrane transporter activity"/>
    <property type="evidence" value="ECO:0007669"/>
    <property type="project" value="InterPro"/>
</dbReference>
<dbReference type="PANTHER" id="PTHR30024:SF48">
    <property type="entry name" value="ABC TRANSPORTER SUBSTRATE-BINDING PROTEIN"/>
    <property type="match status" value="1"/>
</dbReference>
<dbReference type="InterPro" id="IPR010067">
    <property type="entry name" value="ABC_SsuA_sub-bd"/>
</dbReference>
<evidence type="ECO:0000256" key="4">
    <source>
        <dbReference type="ARBA" id="ARBA00022729"/>
    </source>
</evidence>
<feature type="signal peptide" evidence="7">
    <location>
        <begin position="1"/>
        <end position="20"/>
    </location>
</feature>
<comment type="subcellular location">
    <subcellularLocation>
        <location evidence="1">Periplasm</location>
    </subcellularLocation>
</comment>
<dbReference type="AlphaFoldDB" id="A0A916TX46"/>
<protein>
    <recommendedName>
        <fullName evidence="6">Putative aliphatic sulfonates-binding protein</fullName>
    </recommendedName>
</protein>
<keyword evidence="10" id="KW-1185">Reference proteome</keyword>
<evidence type="ECO:0000313" key="10">
    <source>
        <dbReference type="Proteomes" id="UP000637002"/>
    </source>
</evidence>
<dbReference type="GO" id="GO:0016020">
    <property type="term" value="C:membrane"/>
    <property type="evidence" value="ECO:0007669"/>
    <property type="project" value="InterPro"/>
</dbReference>
<feature type="chain" id="PRO_5037317931" description="Putative aliphatic sulfonates-binding protein" evidence="7">
    <location>
        <begin position="21"/>
        <end position="321"/>
    </location>
</feature>
<evidence type="ECO:0000256" key="5">
    <source>
        <dbReference type="ARBA" id="ARBA00055538"/>
    </source>
</evidence>
<sequence length="321" mass="33578">MRRFALALLLTLAMAAPAAAETVLRVGDQKGNVQAVMAAAGVLDGAPYRIEWREFAAAAPLLEALNAGAIETGVVGDAPFTFAAAAGVPVKAIAAIRSNQAGLAVLVRKDSPVTTFADLKGKSIGTGKGSIGHQLVLAWLEKAGLAPADVKLVFLSPADAKAAYSTGSIDAWSTWEPYVAQEEILFGARRIATGEGVTPGLGFQVARDDAIANKREALTDFIHRYAAARAWSVANVESYAATWAKLMGLKPEVPLLWLSRARPVLAPIDASVVGDEQTTIDLYARSGLISKPLKAADVLDSSFNGAIASGQASLEAKRETR</sequence>
<feature type="domain" description="Solute-binding protein family 3/N-terminal" evidence="8">
    <location>
        <begin position="23"/>
        <end position="235"/>
    </location>
</feature>
<evidence type="ECO:0000256" key="3">
    <source>
        <dbReference type="ARBA" id="ARBA00022448"/>
    </source>
</evidence>
<dbReference type="FunFam" id="3.40.190.10:FF:000050">
    <property type="entry name" value="Sulfonate ABC transporter substrate-binding protein"/>
    <property type="match status" value="1"/>
</dbReference>
<evidence type="ECO:0000256" key="1">
    <source>
        <dbReference type="ARBA" id="ARBA00004418"/>
    </source>
</evidence>
<reference evidence="9" key="1">
    <citation type="journal article" date="2014" name="Int. J. Syst. Evol. Microbiol.">
        <title>Complete genome sequence of Corynebacterium casei LMG S-19264T (=DSM 44701T), isolated from a smear-ripened cheese.</title>
        <authorList>
            <consortium name="US DOE Joint Genome Institute (JGI-PGF)"/>
            <person name="Walter F."/>
            <person name="Albersmeier A."/>
            <person name="Kalinowski J."/>
            <person name="Ruckert C."/>
        </authorList>
    </citation>
    <scope>NUCLEOTIDE SEQUENCE</scope>
    <source>
        <strain evidence="9">CGMCC 1.12919</strain>
    </source>
</reference>
<dbReference type="InterPro" id="IPR015168">
    <property type="entry name" value="SsuA/THI5"/>
</dbReference>
<reference evidence="9" key="2">
    <citation type="submission" date="2020-09" db="EMBL/GenBank/DDBJ databases">
        <authorList>
            <person name="Sun Q."/>
            <person name="Zhou Y."/>
        </authorList>
    </citation>
    <scope>NUCLEOTIDE SEQUENCE</scope>
    <source>
        <strain evidence="9">CGMCC 1.12919</strain>
    </source>
</reference>
<keyword evidence="3" id="KW-0813">Transport</keyword>
<dbReference type="SMART" id="SM00062">
    <property type="entry name" value="PBPb"/>
    <property type="match status" value="1"/>
</dbReference>
<comment type="similarity">
    <text evidence="2">Belongs to the bacterial solute-binding protein SsuA/TauA family.</text>
</comment>